<dbReference type="SUPFAM" id="SSF89372">
    <property type="entry name" value="Fucose-specific lectin"/>
    <property type="match status" value="1"/>
</dbReference>
<keyword evidence="1" id="KW-0732">Signal</keyword>
<name>A0A6A5XQY0_9PLEO</name>
<sequence>MKFTLPLLLTGLLTSLTTAIALPRGSSSAAIQIPGKSELRVYYQNGQNFIFEANVGPPTSAPSATRNIFTGVTRTNTPLAAVTWLETDPANPEIRVYYVTPRNTLAELAFIKGQWKVGADIGFAVQPDSDALYALRVGTTIIVGYSNADGNLAEAYYSTGTPVWQTYTL</sequence>
<keyword evidence="3" id="KW-1185">Reference proteome</keyword>
<proteinExistence type="predicted"/>
<feature type="signal peptide" evidence="1">
    <location>
        <begin position="1"/>
        <end position="19"/>
    </location>
</feature>
<dbReference type="GeneID" id="54285264"/>
<dbReference type="RefSeq" id="XP_033384027.1">
    <property type="nucleotide sequence ID" value="XM_033527867.1"/>
</dbReference>
<gene>
    <name evidence="2" type="ORF">BU24DRAFT_421994</name>
</gene>
<evidence type="ECO:0008006" key="4">
    <source>
        <dbReference type="Google" id="ProtNLM"/>
    </source>
</evidence>
<organism evidence="2 3">
    <name type="scientific">Aaosphaeria arxii CBS 175.79</name>
    <dbReference type="NCBI Taxonomy" id="1450172"/>
    <lineage>
        <taxon>Eukaryota</taxon>
        <taxon>Fungi</taxon>
        <taxon>Dikarya</taxon>
        <taxon>Ascomycota</taxon>
        <taxon>Pezizomycotina</taxon>
        <taxon>Dothideomycetes</taxon>
        <taxon>Pleosporomycetidae</taxon>
        <taxon>Pleosporales</taxon>
        <taxon>Pleosporales incertae sedis</taxon>
        <taxon>Aaosphaeria</taxon>
    </lineage>
</organism>
<evidence type="ECO:0000256" key="1">
    <source>
        <dbReference type="SAM" id="SignalP"/>
    </source>
</evidence>
<dbReference type="Proteomes" id="UP000799778">
    <property type="component" value="Unassembled WGS sequence"/>
</dbReference>
<dbReference type="AlphaFoldDB" id="A0A6A5XQY0"/>
<evidence type="ECO:0000313" key="2">
    <source>
        <dbReference type="EMBL" id="KAF2015688.1"/>
    </source>
</evidence>
<dbReference type="EMBL" id="ML978069">
    <property type="protein sequence ID" value="KAF2015688.1"/>
    <property type="molecule type" value="Genomic_DNA"/>
</dbReference>
<dbReference type="OrthoDB" id="407298at2759"/>
<protein>
    <recommendedName>
        <fullName evidence="4">Fucose-specific lectin</fullName>
    </recommendedName>
</protein>
<feature type="chain" id="PRO_5025592942" description="Fucose-specific lectin" evidence="1">
    <location>
        <begin position="20"/>
        <end position="169"/>
    </location>
</feature>
<accession>A0A6A5XQY0</accession>
<reference evidence="2" key="1">
    <citation type="journal article" date="2020" name="Stud. Mycol.">
        <title>101 Dothideomycetes genomes: a test case for predicting lifestyles and emergence of pathogens.</title>
        <authorList>
            <person name="Haridas S."/>
            <person name="Albert R."/>
            <person name="Binder M."/>
            <person name="Bloem J."/>
            <person name="Labutti K."/>
            <person name="Salamov A."/>
            <person name="Andreopoulos B."/>
            <person name="Baker S."/>
            <person name="Barry K."/>
            <person name="Bills G."/>
            <person name="Bluhm B."/>
            <person name="Cannon C."/>
            <person name="Castanera R."/>
            <person name="Culley D."/>
            <person name="Daum C."/>
            <person name="Ezra D."/>
            <person name="Gonzalez J."/>
            <person name="Henrissat B."/>
            <person name="Kuo A."/>
            <person name="Liang C."/>
            <person name="Lipzen A."/>
            <person name="Lutzoni F."/>
            <person name="Magnuson J."/>
            <person name="Mondo S."/>
            <person name="Nolan M."/>
            <person name="Ohm R."/>
            <person name="Pangilinan J."/>
            <person name="Park H.-J."/>
            <person name="Ramirez L."/>
            <person name="Alfaro M."/>
            <person name="Sun H."/>
            <person name="Tritt A."/>
            <person name="Yoshinaga Y."/>
            <person name="Zwiers L.-H."/>
            <person name="Turgeon B."/>
            <person name="Goodwin S."/>
            <person name="Spatafora J."/>
            <person name="Crous P."/>
            <person name="Grigoriev I."/>
        </authorList>
    </citation>
    <scope>NUCLEOTIDE SEQUENCE</scope>
    <source>
        <strain evidence="2">CBS 175.79</strain>
    </source>
</reference>
<evidence type="ECO:0000313" key="3">
    <source>
        <dbReference type="Proteomes" id="UP000799778"/>
    </source>
</evidence>
<dbReference type="Gene3D" id="2.120.10.70">
    <property type="entry name" value="Fucose-specific lectin"/>
    <property type="match status" value="1"/>
</dbReference>